<evidence type="ECO:0000256" key="1">
    <source>
        <dbReference type="ARBA" id="ARBA00001946"/>
    </source>
</evidence>
<evidence type="ECO:0000313" key="7">
    <source>
        <dbReference type="EMBL" id="KXZ68148.1"/>
    </source>
</evidence>
<evidence type="ECO:0000256" key="2">
    <source>
        <dbReference type="ARBA" id="ARBA00012528"/>
    </source>
</evidence>
<dbReference type="PROSITE" id="PS50112">
    <property type="entry name" value="PAS"/>
    <property type="match status" value="1"/>
</dbReference>
<name>A0A150HPE3_9GAMM</name>
<dbReference type="EC" id="2.7.7.65" evidence="2"/>
<dbReference type="InterPro" id="IPR050469">
    <property type="entry name" value="Diguanylate_Cyclase"/>
</dbReference>
<dbReference type="InterPro" id="IPR043128">
    <property type="entry name" value="Rev_trsase/Diguanyl_cyclase"/>
</dbReference>
<dbReference type="SUPFAM" id="SSF55785">
    <property type="entry name" value="PYP-like sensor domain (PAS domain)"/>
    <property type="match status" value="1"/>
</dbReference>
<proteinExistence type="predicted"/>
<dbReference type="FunFam" id="3.30.70.270:FF:000001">
    <property type="entry name" value="Diguanylate cyclase domain protein"/>
    <property type="match status" value="1"/>
</dbReference>
<evidence type="ECO:0000256" key="3">
    <source>
        <dbReference type="ARBA" id="ARBA00034247"/>
    </source>
</evidence>
<evidence type="ECO:0000259" key="4">
    <source>
        <dbReference type="PROSITE" id="PS50112"/>
    </source>
</evidence>
<dbReference type="AlphaFoldDB" id="A0A150HPE3"/>
<dbReference type="PANTHER" id="PTHR45138">
    <property type="entry name" value="REGULATORY COMPONENTS OF SENSORY TRANSDUCTION SYSTEM"/>
    <property type="match status" value="1"/>
</dbReference>
<dbReference type="InterPro" id="IPR029787">
    <property type="entry name" value="Nucleotide_cyclase"/>
</dbReference>
<gene>
    <name evidence="7" type="primary">cph2_1</name>
    <name evidence="7" type="ORF">AVENLUH5627_01793</name>
</gene>
<comment type="caution">
    <text evidence="7">The sequence shown here is derived from an EMBL/GenBank/DDBJ whole genome shotgun (WGS) entry which is preliminary data.</text>
</comment>
<feature type="domain" description="PAC" evidence="5">
    <location>
        <begin position="79"/>
        <end position="133"/>
    </location>
</feature>
<dbReference type="SMART" id="SM00267">
    <property type="entry name" value="GGDEF"/>
    <property type="match status" value="1"/>
</dbReference>
<organism evidence="7 8">
    <name type="scientific">Acinetobacter venetianus</name>
    <dbReference type="NCBI Taxonomy" id="52133"/>
    <lineage>
        <taxon>Bacteria</taxon>
        <taxon>Pseudomonadati</taxon>
        <taxon>Pseudomonadota</taxon>
        <taxon>Gammaproteobacteria</taxon>
        <taxon>Moraxellales</taxon>
        <taxon>Moraxellaceae</taxon>
        <taxon>Acinetobacter</taxon>
    </lineage>
</organism>
<dbReference type="InterPro" id="IPR001610">
    <property type="entry name" value="PAC"/>
</dbReference>
<dbReference type="GO" id="GO:0005886">
    <property type="term" value="C:plasma membrane"/>
    <property type="evidence" value="ECO:0007669"/>
    <property type="project" value="TreeGrafter"/>
</dbReference>
<feature type="domain" description="GGDEF" evidence="6">
    <location>
        <begin position="179"/>
        <end position="317"/>
    </location>
</feature>
<evidence type="ECO:0000313" key="8">
    <source>
        <dbReference type="Proteomes" id="UP000075680"/>
    </source>
</evidence>
<dbReference type="SMART" id="SM00086">
    <property type="entry name" value="PAC"/>
    <property type="match status" value="1"/>
</dbReference>
<dbReference type="GO" id="GO:1902201">
    <property type="term" value="P:negative regulation of bacterial-type flagellum-dependent cell motility"/>
    <property type="evidence" value="ECO:0007669"/>
    <property type="project" value="TreeGrafter"/>
</dbReference>
<protein>
    <recommendedName>
        <fullName evidence="2">diguanylate cyclase</fullName>
        <ecNumber evidence="2">2.7.7.65</ecNumber>
    </recommendedName>
</protein>
<evidence type="ECO:0000259" key="6">
    <source>
        <dbReference type="PROSITE" id="PS50887"/>
    </source>
</evidence>
<dbReference type="InterPro" id="IPR000700">
    <property type="entry name" value="PAS-assoc_C"/>
</dbReference>
<dbReference type="PROSITE" id="PS50887">
    <property type="entry name" value="GGDEF"/>
    <property type="match status" value="1"/>
</dbReference>
<dbReference type="InterPro" id="IPR000160">
    <property type="entry name" value="GGDEF_dom"/>
</dbReference>
<dbReference type="CDD" id="cd01949">
    <property type="entry name" value="GGDEF"/>
    <property type="match status" value="1"/>
</dbReference>
<dbReference type="Proteomes" id="UP000075680">
    <property type="component" value="Unassembled WGS sequence"/>
</dbReference>
<dbReference type="GO" id="GO:0052621">
    <property type="term" value="F:diguanylate cyclase activity"/>
    <property type="evidence" value="ECO:0007669"/>
    <property type="project" value="UniProtKB-EC"/>
</dbReference>
<dbReference type="InterPro" id="IPR035965">
    <property type="entry name" value="PAS-like_dom_sf"/>
</dbReference>
<dbReference type="Gene3D" id="3.30.450.20">
    <property type="entry name" value="PAS domain"/>
    <property type="match status" value="1"/>
</dbReference>
<accession>A0A150HPE3</accession>
<dbReference type="PROSITE" id="PS50113">
    <property type="entry name" value="PAC"/>
    <property type="match status" value="1"/>
</dbReference>
<dbReference type="EMBL" id="JRUE01000168">
    <property type="protein sequence ID" value="KXZ68148.1"/>
    <property type="molecule type" value="Genomic_DNA"/>
</dbReference>
<dbReference type="Pfam" id="PF00990">
    <property type="entry name" value="GGDEF"/>
    <property type="match status" value="1"/>
</dbReference>
<dbReference type="Pfam" id="PF13426">
    <property type="entry name" value="PAS_9"/>
    <property type="match status" value="1"/>
</dbReference>
<dbReference type="SMART" id="SM00091">
    <property type="entry name" value="PAS"/>
    <property type="match status" value="1"/>
</dbReference>
<evidence type="ECO:0000259" key="5">
    <source>
        <dbReference type="PROSITE" id="PS50113"/>
    </source>
</evidence>
<dbReference type="Gene3D" id="3.30.70.270">
    <property type="match status" value="1"/>
</dbReference>
<comment type="catalytic activity">
    <reaction evidence="3">
        <text>2 GTP = 3',3'-c-di-GMP + 2 diphosphate</text>
        <dbReference type="Rhea" id="RHEA:24898"/>
        <dbReference type="ChEBI" id="CHEBI:33019"/>
        <dbReference type="ChEBI" id="CHEBI:37565"/>
        <dbReference type="ChEBI" id="CHEBI:58805"/>
        <dbReference type="EC" id="2.7.7.65"/>
    </reaction>
</comment>
<dbReference type="SUPFAM" id="SSF55073">
    <property type="entry name" value="Nucleotide cyclase"/>
    <property type="match status" value="1"/>
</dbReference>
<comment type="cofactor">
    <cofactor evidence="1">
        <name>Mg(2+)</name>
        <dbReference type="ChEBI" id="CHEBI:18420"/>
    </cofactor>
</comment>
<dbReference type="RefSeq" id="WP_061518813.1">
    <property type="nucleotide sequence ID" value="NZ_JRUE01000168.1"/>
</dbReference>
<feature type="domain" description="PAS" evidence="4">
    <location>
        <begin position="3"/>
        <end position="78"/>
    </location>
</feature>
<sequence length="317" mass="36142">MISYKLLEAALLATNDGVIITESGGGGAERPIIYVNPAFQTLTGYTLDEILGRDCRFLNRNNHEQESLNTIRQALRANQACRVVLRNHKKNGEPFWNELSLSPIFDENHAVTHFIGIQKDVTERVRYEQHIERQNQLLIEKNKQLEELVVRDPLTQLYNRRYFEEHLNRLWSVHERLKAKIAVAFIDIDCFKLYNDHYGHLEGDTALRLVAQKISSFFSRGSDIVARYGGEEFVIVSSLQNDAPPFIERAEKMRQAIYDLAIKHEKSKVSECVTVSLGVCTGVPPARSTPSLFTRKADAAMYQAKHLGGNNTVHTEF</sequence>
<dbReference type="PATRIC" id="fig|52133.18.peg.1866"/>
<dbReference type="GO" id="GO:0043709">
    <property type="term" value="P:cell adhesion involved in single-species biofilm formation"/>
    <property type="evidence" value="ECO:0007669"/>
    <property type="project" value="TreeGrafter"/>
</dbReference>
<dbReference type="NCBIfam" id="TIGR00254">
    <property type="entry name" value="GGDEF"/>
    <property type="match status" value="1"/>
</dbReference>
<dbReference type="NCBIfam" id="TIGR00229">
    <property type="entry name" value="sensory_box"/>
    <property type="match status" value="1"/>
</dbReference>
<dbReference type="PANTHER" id="PTHR45138:SF9">
    <property type="entry name" value="DIGUANYLATE CYCLASE DGCM-RELATED"/>
    <property type="match status" value="1"/>
</dbReference>
<reference evidence="7 8" key="1">
    <citation type="journal article" date="2016" name="Sci. Rep.">
        <title>Genomic and phenotypic characterization of the species Acinetobacter venetianus.</title>
        <authorList>
            <person name="Fondi M."/>
            <person name="Maida I."/>
            <person name="Perrin E."/>
            <person name="Orlandini V."/>
            <person name="La Torre L."/>
            <person name="Bosi E."/>
            <person name="Negroni A."/>
            <person name="Zanaroli G."/>
            <person name="Fava F."/>
            <person name="Decorosi F."/>
            <person name="Giovannetti L."/>
            <person name="Viti C."/>
            <person name="Vaneechoutte M."/>
            <person name="Dijkshoorn L."/>
            <person name="Fani R."/>
        </authorList>
    </citation>
    <scope>NUCLEOTIDE SEQUENCE [LARGE SCALE GENOMIC DNA]</scope>
    <source>
        <strain evidence="7 8">LUH5627</strain>
    </source>
</reference>
<dbReference type="CDD" id="cd00130">
    <property type="entry name" value="PAS"/>
    <property type="match status" value="1"/>
</dbReference>
<dbReference type="InterPro" id="IPR000014">
    <property type="entry name" value="PAS"/>
</dbReference>